<feature type="domain" description="CNNM transmembrane" evidence="9">
    <location>
        <begin position="15"/>
        <end position="199"/>
    </location>
</feature>
<dbReference type="InterPro" id="IPR002550">
    <property type="entry name" value="CNNM"/>
</dbReference>
<dbReference type="InterPro" id="IPR014710">
    <property type="entry name" value="RmlC-like_jellyroll"/>
</dbReference>
<keyword evidence="4 6" id="KW-1133">Transmembrane helix</keyword>
<keyword evidence="11" id="KW-1185">Reference proteome</keyword>
<evidence type="ECO:0000259" key="8">
    <source>
        <dbReference type="PROSITE" id="PS50042"/>
    </source>
</evidence>
<evidence type="ECO:0000256" key="6">
    <source>
        <dbReference type="PROSITE-ProRule" id="PRU01193"/>
    </source>
</evidence>
<name>A0A078B4F0_STYLE</name>
<protein>
    <submittedName>
        <fullName evidence="10">Uncharacterized protein</fullName>
    </submittedName>
</protein>
<dbReference type="InterPro" id="IPR045095">
    <property type="entry name" value="ACDP"/>
</dbReference>
<organism evidence="10 11">
    <name type="scientific">Stylonychia lemnae</name>
    <name type="common">Ciliate</name>
    <dbReference type="NCBI Taxonomy" id="5949"/>
    <lineage>
        <taxon>Eukaryota</taxon>
        <taxon>Sar</taxon>
        <taxon>Alveolata</taxon>
        <taxon>Ciliophora</taxon>
        <taxon>Intramacronucleata</taxon>
        <taxon>Spirotrichea</taxon>
        <taxon>Stichotrichia</taxon>
        <taxon>Sporadotrichida</taxon>
        <taxon>Oxytrichidae</taxon>
        <taxon>Stylonychinae</taxon>
        <taxon>Stylonychia</taxon>
    </lineage>
</organism>
<evidence type="ECO:0000313" key="10">
    <source>
        <dbReference type="EMBL" id="CDW89146.1"/>
    </source>
</evidence>
<dbReference type="Gene3D" id="2.60.120.10">
    <property type="entry name" value="Jelly Rolls"/>
    <property type="match status" value="1"/>
</dbReference>
<dbReference type="GO" id="GO:0016020">
    <property type="term" value="C:membrane"/>
    <property type="evidence" value="ECO:0007669"/>
    <property type="project" value="UniProtKB-SubCell"/>
</dbReference>
<dbReference type="GO" id="GO:0010960">
    <property type="term" value="P:magnesium ion homeostasis"/>
    <property type="evidence" value="ECO:0007669"/>
    <property type="project" value="InterPro"/>
</dbReference>
<accession>A0A078B4F0</accession>
<dbReference type="SUPFAM" id="SSF51206">
    <property type="entry name" value="cAMP-binding domain-like"/>
    <property type="match status" value="1"/>
</dbReference>
<evidence type="ECO:0000256" key="1">
    <source>
        <dbReference type="ARBA" id="ARBA00004141"/>
    </source>
</evidence>
<feature type="domain" description="Cyclic nucleotide-binding" evidence="8">
    <location>
        <begin position="524"/>
        <end position="620"/>
    </location>
</feature>
<reference evidence="10 11" key="1">
    <citation type="submission" date="2014-06" db="EMBL/GenBank/DDBJ databases">
        <authorList>
            <person name="Swart Estienne"/>
        </authorList>
    </citation>
    <scope>NUCLEOTIDE SEQUENCE [LARGE SCALE GENOMIC DNA]</scope>
    <source>
        <strain evidence="10 11">130c</strain>
    </source>
</reference>
<keyword evidence="2 6" id="KW-0812">Transmembrane</keyword>
<dbReference type="AlphaFoldDB" id="A0A078B4F0"/>
<gene>
    <name evidence="10" type="primary">Contig4317.g194</name>
    <name evidence="10" type="ORF">STYLEM_18277</name>
</gene>
<feature type="transmembrane region" description="Helical" evidence="7">
    <location>
        <begin position="109"/>
        <end position="127"/>
    </location>
</feature>
<feature type="transmembrane region" description="Helical" evidence="7">
    <location>
        <begin position="139"/>
        <end position="159"/>
    </location>
</feature>
<dbReference type="Gene3D" id="3.10.580.10">
    <property type="entry name" value="CBS-domain"/>
    <property type="match status" value="1"/>
</dbReference>
<dbReference type="PROSITE" id="PS51846">
    <property type="entry name" value="CNNM"/>
    <property type="match status" value="1"/>
</dbReference>
<evidence type="ECO:0000256" key="3">
    <source>
        <dbReference type="ARBA" id="ARBA00022737"/>
    </source>
</evidence>
<keyword evidence="3" id="KW-0677">Repeat</keyword>
<dbReference type="PANTHER" id="PTHR12064">
    <property type="entry name" value="METAL TRANSPORTER CNNM"/>
    <property type="match status" value="1"/>
</dbReference>
<dbReference type="PANTHER" id="PTHR12064:SF94">
    <property type="entry name" value="UNEXTENDED PROTEIN"/>
    <property type="match status" value="1"/>
</dbReference>
<keyword evidence="5 6" id="KW-0472">Membrane</keyword>
<dbReference type="FunFam" id="3.10.580.10:FF:000006">
    <property type="entry name" value="DUF21 and CBS domain protein"/>
    <property type="match status" value="1"/>
</dbReference>
<feature type="transmembrane region" description="Helical" evidence="7">
    <location>
        <begin position="20"/>
        <end position="46"/>
    </location>
</feature>
<evidence type="ECO:0000256" key="4">
    <source>
        <dbReference type="ARBA" id="ARBA00022989"/>
    </source>
</evidence>
<dbReference type="Proteomes" id="UP000039865">
    <property type="component" value="Unassembled WGS sequence"/>
</dbReference>
<evidence type="ECO:0000256" key="2">
    <source>
        <dbReference type="ARBA" id="ARBA00022692"/>
    </source>
</evidence>
<sequence>MNSTNSTTHSVESAEAEVEWWRILIIIVLSLLTGLFSGLNLGIIGLDPNYLELLTLGPFETKEDERDAAYAKKIIPLRKRGNLLLCTIILGNVSVGSILSIFMAELTSGLIGVIISTAIIMIFGEILPQSVCSRHALVIGAYTTWILWIFVILLFPIAFPISAILDKILGQEDGEQYNKSKMKRLFEMYEKEKLLDPSERKILSAALELQEKTAESVMTNLEETFMLDIDSILDKDLLRHIYTKGFSRIPIYQGHREKIVGILMARDLILINPDKQRISIRQLSSILVRNVIQIDHATRLDPILTYFKKGQSHLGIITKVEQYEDRDPQIKMIGIITLEDIIKELLQNEKDDGINKKQLTQGYKQTGEKLQHKEKLVLLFSGSQAGKELSSEELLAVCEFLQKQVKAFNTTRLRKKVMIELIKNSQVQEIYSNYDANQQRNFGLKESFCQGKEIKITSKQNKIEDKIKAYTQKNMQNYYNTNVSPRRTFAFDDKPSESNHIRSSDIKLRLTDGTAIKNGSNDNDQLISQDLQQDDSQFLYRRGVASEDFILLLQGKVQVQSGLDQFQVTLSTFNYFGLDALITDNYIPDYTARVSKYARIIRISRINYRKAISDVKNFLK</sequence>
<dbReference type="InterPro" id="IPR018490">
    <property type="entry name" value="cNMP-bd_dom_sf"/>
</dbReference>
<feature type="transmembrane region" description="Helical" evidence="7">
    <location>
        <begin position="82"/>
        <end position="103"/>
    </location>
</feature>
<proteinExistence type="predicted"/>
<evidence type="ECO:0000256" key="7">
    <source>
        <dbReference type="SAM" id="Phobius"/>
    </source>
</evidence>
<evidence type="ECO:0000256" key="5">
    <source>
        <dbReference type="ARBA" id="ARBA00023136"/>
    </source>
</evidence>
<dbReference type="OrthoDB" id="5353557at2759"/>
<evidence type="ECO:0000259" key="9">
    <source>
        <dbReference type="PROSITE" id="PS51846"/>
    </source>
</evidence>
<dbReference type="OMA" id="TENERWY"/>
<dbReference type="InterPro" id="IPR000595">
    <property type="entry name" value="cNMP-bd_dom"/>
</dbReference>
<comment type="subcellular location">
    <subcellularLocation>
        <location evidence="1">Membrane</location>
        <topology evidence="1">Multi-pass membrane protein</topology>
    </subcellularLocation>
</comment>
<dbReference type="InterPro" id="IPR044751">
    <property type="entry name" value="Ion_transp-like_CBS"/>
</dbReference>
<dbReference type="Pfam" id="PF01595">
    <property type="entry name" value="CNNM"/>
    <property type="match status" value="1"/>
</dbReference>
<dbReference type="EMBL" id="CCKQ01017284">
    <property type="protein sequence ID" value="CDW89146.1"/>
    <property type="molecule type" value="Genomic_DNA"/>
</dbReference>
<dbReference type="Pfam" id="PF25562">
    <property type="entry name" value="CNBH_CNNM2_C"/>
    <property type="match status" value="1"/>
</dbReference>
<dbReference type="InterPro" id="IPR046342">
    <property type="entry name" value="CBS_dom_sf"/>
</dbReference>
<dbReference type="PROSITE" id="PS50042">
    <property type="entry name" value="CNMP_BINDING_3"/>
    <property type="match status" value="1"/>
</dbReference>
<evidence type="ECO:0000313" key="11">
    <source>
        <dbReference type="Proteomes" id="UP000039865"/>
    </source>
</evidence>
<dbReference type="CDD" id="cd04590">
    <property type="entry name" value="CBS_pair_CorC_HlyC_assoc"/>
    <property type="match status" value="1"/>
</dbReference>
<dbReference type="InParanoid" id="A0A078B4F0"/>
<dbReference type="SUPFAM" id="SSF54631">
    <property type="entry name" value="CBS-domain pair"/>
    <property type="match status" value="1"/>
</dbReference>